<name>A0A1Y3EER7_9BILA</name>
<feature type="compositionally biased region" description="Low complexity" evidence="1">
    <location>
        <begin position="90"/>
        <end position="103"/>
    </location>
</feature>
<dbReference type="Proteomes" id="UP000243006">
    <property type="component" value="Unassembled WGS sequence"/>
</dbReference>
<sequence length="171" mass="18374">MHLLNQHCDATFGMYSSTTQRSDCPNPSDNAETWKAKKVHNSNNDEETATENSVKVADRKRLTYADMAKLGVAERAAGSASDAATVVNDAAPVNDAADNASAVPGEDKPRPAGSRPTSTARSGLSSRDFGGCFAFTTTETQQQQAQGLEQIQEEDDIGKKRQASILFCHCY</sequence>
<reference evidence="2 3" key="1">
    <citation type="submission" date="2015-04" db="EMBL/GenBank/DDBJ databases">
        <title>Draft genome of the roundworm Trichinella nativa.</title>
        <authorList>
            <person name="Mitreva M."/>
        </authorList>
    </citation>
    <scope>NUCLEOTIDE SEQUENCE [LARGE SCALE GENOMIC DNA]</scope>
    <source>
        <strain evidence="2 3">ISS45</strain>
    </source>
</reference>
<dbReference type="EMBL" id="LVZM01017614">
    <property type="protein sequence ID" value="OUC42306.1"/>
    <property type="molecule type" value="Genomic_DNA"/>
</dbReference>
<proteinExistence type="predicted"/>
<dbReference type="AlphaFoldDB" id="A0A1Y3EER7"/>
<comment type="caution">
    <text evidence="2">The sequence shown here is derived from an EMBL/GenBank/DDBJ whole genome shotgun (WGS) entry which is preliminary data.</text>
</comment>
<protein>
    <submittedName>
        <fullName evidence="2">Uncharacterized protein</fullName>
    </submittedName>
</protein>
<evidence type="ECO:0000256" key="1">
    <source>
        <dbReference type="SAM" id="MobiDB-lite"/>
    </source>
</evidence>
<feature type="region of interest" description="Disordered" evidence="1">
    <location>
        <begin position="90"/>
        <end position="127"/>
    </location>
</feature>
<evidence type="ECO:0000313" key="2">
    <source>
        <dbReference type="EMBL" id="OUC42306.1"/>
    </source>
</evidence>
<organism evidence="2 3">
    <name type="scientific">Trichinella nativa</name>
    <dbReference type="NCBI Taxonomy" id="6335"/>
    <lineage>
        <taxon>Eukaryota</taxon>
        <taxon>Metazoa</taxon>
        <taxon>Ecdysozoa</taxon>
        <taxon>Nematoda</taxon>
        <taxon>Enoplea</taxon>
        <taxon>Dorylaimia</taxon>
        <taxon>Trichinellida</taxon>
        <taxon>Trichinellidae</taxon>
        <taxon>Trichinella</taxon>
    </lineage>
</organism>
<evidence type="ECO:0000313" key="3">
    <source>
        <dbReference type="Proteomes" id="UP000243006"/>
    </source>
</evidence>
<feature type="compositionally biased region" description="Polar residues" evidence="1">
    <location>
        <begin position="115"/>
        <end position="125"/>
    </location>
</feature>
<gene>
    <name evidence="2" type="ORF">D917_03065</name>
</gene>
<accession>A0A1Y3EER7</accession>